<dbReference type="Pfam" id="PF00069">
    <property type="entry name" value="Pkinase"/>
    <property type="match status" value="1"/>
</dbReference>
<dbReference type="FunFam" id="3.30.200.20:FF:000091">
    <property type="entry name" value="Serine/threonine-protein kinase PLK"/>
    <property type="match status" value="1"/>
</dbReference>
<feature type="compositionally biased region" description="Low complexity" evidence="9">
    <location>
        <begin position="18"/>
        <end position="33"/>
    </location>
</feature>
<keyword evidence="3" id="KW-0677">Repeat</keyword>
<evidence type="ECO:0000313" key="12">
    <source>
        <dbReference type="Proteomes" id="UP000664859"/>
    </source>
</evidence>
<dbReference type="CDD" id="cd14099">
    <property type="entry name" value="STKc_PLK"/>
    <property type="match status" value="1"/>
</dbReference>
<dbReference type="InterPro" id="IPR017441">
    <property type="entry name" value="Protein_kinase_ATP_BS"/>
</dbReference>
<keyword evidence="12" id="KW-1185">Reference proteome</keyword>
<feature type="binding site" evidence="7">
    <location>
        <position position="91"/>
    </location>
    <ligand>
        <name>ATP</name>
        <dbReference type="ChEBI" id="CHEBI:30616"/>
    </ligand>
</feature>
<dbReference type="Proteomes" id="UP000664859">
    <property type="component" value="Unassembled WGS sequence"/>
</dbReference>
<keyword evidence="1 8" id="KW-0723">Serine/threonine-protein kinase</keyword>
<proteinExistence type="inferred from homology"/>
<evidence type="ECO:0000256" key="6">
    <source>
        <dbReference type="ARBA" id="ARBA00022840"/>
    </source>
</evidence>
<keyword evidence="5 11" id="KW-0418">Kinase</keyword>
<keyword evidence="4 7" id="KW-0547">Nucleotide-binding</keyword>
<evidence type="ECO:0000256" key="4">
    <source>
        <dbReference type="ARBA" id="ARBA00022741"/>
    </source>
</evidence>
<dbReference type="SMART" id="SM00220">
    <property type="entry name" value="S_TKc"/>
    <property type="match status" value="1"/>
</dbReference>
<dbReference type="OrthoDB" id="408964at2759"/>
<evidence type="ECO:0000259" key="10">
    <source>
        <dbReference type="PROSITE" id="PS50011"/>
    </source>
</evidence>
<dbReference type="PROSITE" id="PS00107">
    <property type="entry name" value="PROTEIN_KINASE_ATP"/>
    <property type="match status" value="1"/>
</dbReference>
<dbReference type="GO" id="GO:0005634">
    <property type="term" value="C:nucleus"/>
    <property type="evidence" value="ECO:0007669"/>
    <property type="project" value="TreeGrafter"/>
</dbReference>
<dbReference type="InterPro" id="IPR008271">
    <property type="entry name" value="Ser/Thr_kinase_AS"/>
</dbReference>
<dbReference type="PANTHER" id="PTHR24345:SF0">
    <property type="entry name" value="CELL CYCLE SERINE_THREONINE-PROTEIN KINASE CDC5_MSD2"/>
    <property type="match status" value="1"/>
</dbReference>
<dbReference type="SUPFAM" id="SSF56112">
    <property type="entry name" value="Protein kinase-like (PK-like)"/>
    <property type="match status" value="1"/>
</dbReference>
<sequence>MLAVAPGRHCENHDPKQRSGATSGSRAAAEAATTAPACDLKKVEVIEHRRRTALGEELVTRYVKGRLLGKGGFAKVYLVTTEDTHQHYAMKVVPRSLLTKRRAKDKLRTEIKIHRSIAHPRVVRFHAYFEDADNVYILLELCTNGTLSELMRRRRRFDAAEARKYMLQMLEAVHYCHRHGIIHRDLKLGNLFLDGAWDIKMGDFGLAAKVTGDDARRKTICGTPNYIAPEILEGSGTGHSYQVDVWSMGVVLYTMLVGRPPFESRDVKSTYRRILQNVYAFPEGTAVSEDAKGLVRCMLQTAPDQRPTLEEILNHPFLRDGGAARSFNTTYTLRPEPSSGGAAAAAAAAAACASASRQLRSGAAATCGAAAAPAPAPR</sequence>
<dbReference type="GO" id="GO:0005524">
    <property type="term" value="F:ATP binding"/>
    <property type="evidence" value="ECO:0007669"/>
    <property type="project" value="UniProtKB-UniRule"/>
</dbReference>
<evidence type="ECO:0000256" key="1">
    <source>
        <dbReference type="ARBA" id="ARBA00022527"/>
    </source>
</evidence>
<dbReference type="PROSITE" id="PS00108">
    <property type="entry name" value="PROTEIN_KINASE_ST"/>
    <property type="match status" value="1"/>
</dbReference>
<dbReference type="InterPro" id="IPR000719">
    <property type="entry name" value="Prot_kinase_dom"/>
</dbReference>
<dbReference type="GO" id="GO:0004674">
    <property type="term" value="F:protein serine/threonine kinase activity"/>
    <property type="evidence" value="ECO:0007669"/>
    <property type="project" value="UniProtKB-KW"/>
</dbReference>
<dbReference type="FunFam" id="1.10.510.10:FF:000571">
    <property type="entry name" value="Maternal embryonic leucine zipper kinase"/>
    <property type="match status" value="1"/>
</dbReference>
<evidence type="ECO:0000256" key="9">
    <source>
        <dbReference type="SAM" id="MobiDB-lite"/>
    </source>
</evidence>
<dbReference type="Gene3D" id="1.10.510.10">
    <property type="entry name" value="Transferase(Phosphotransferase) domain 1"/>
    <property type="match status" value="1"/>
</dbReference>
<keyword evidence="6 7" id="KW-0067">ATP-binding</keyword>
<dbReference type="PANTHER" id="PTHR24345">
    <property type="entry name" value="SERINE/THREONINE-PROTEIN KINASE PLK"/>
    <property type="match status" value="1"/>
</dbReference>
<evidence type="ECO:0000256" key="2">
    <source>
        <dbReference type="ARBA" id="ARBA00022679"/>
    </source>
</evidence>
<organism evidence="11 12">
    <name type="scientific">Tribonema minus</name>
    <dbReference type="NCBI Taxonomy" id="303371"/>
    <lineage>
        <taxon>Eukaryota</taxon>
        <taxon>Sar</taxon>
        <taxon>Stramenopiles</taxon>
        <taxon>Ochrophyta</taxon>
        <taxon>PX clade</taxon>
        <taxon>Xanthophyceae</taxon>
        <taxon>Tribonematales</taxon>
        <taxon>Tribonemataceae</taxon>
        <taxon>Tribonema</taxon>
    </lineage>
</organism>
<evidence type="ECO:0000256" key="3">
    <source>
        <dbReference type="ARBA" id="ARBA00022737"/>
    </source>
</evidence>
<name>A0A836CM58_9STRA</name>
<comment type="similarity">
    <text evidence="8">Belongs to the protein kinase superfamily.</text>
</comment>
<feature type="compositionally biased region" description="Basic and acidic residues" evidence="9">
    <location>
        <begin position="8"/>
        <end position="17"/>
    </location>
</feature>
<dbReference type="Gene3D" id="3.30.200.20">
    <property type="entry name" value="Phosphorylase Kinase, domain 1"/>
    <property type="match status" value="1"/>
</dbReference>
<accession>A0A836CM58</accession>
<dbReference type="AlphaFoldDB" id="A0A836CM58"/>
<evidence type="ECO:0000313" key="11">
    <source>
        <dbReference type="EMBL" id="KAG5190434.1"/>
    </source>
</evidence>
<evidence type="ECO:0000256" key="5">
    <source>
        <dbReference type="ARBA" id="ARBA00022777"/>
    </source>
</evidence>
<dbReference type="EMBL" id="JAFCMP010000034">
    <property type="protein sequence ID" value="KAG5190434.1"/>
    <property type="molecule type" value="Genomic_DNA"/>
</dbReference>
<dbReference type="PROSITE" id="PS50011">
    <property type="entry name" value="PROTEIN_KINASE_DOM"/>
    <property type="match status" value="1"/>
</dbReference>
<keyword evidence="2" id="KW-0808">Transferase</keyword>
<reference evidence="11" key="1">
    <citation type="submission" date="2021-02" db="EMBL/GenBank/DDBJ databases">
        <title>First Annotated Genome of the Yellow-green Alga Tribonema minus.</title>
        <authorList>
            <person name="Mahan K.M."/>
        </authorList>
    </citation>
    <scope>NUCLEOTIDE SEQUENCE</scope>
    <source>
        <strain evidence="11">UTEX B ZZ1240</strain>
    </source>
</reference>
<comment type="caution">
    <text evidence="11">The sequence shown here is derived from an EMBL/GenBank/DDBJ whole genome shotgun (WGS) entry which is preliminary data.</text>
</comment>
<protein>
    <submittedName>
        <fullName evidence="11">Kinase domain protein</fullName>
    </submittedName>
</protein>
<feature type="domain" description="Protein kinase" evidence="10">
    <location>
        <begin position="62"/>
        <end position="318"/>
    </location>
</feature>
<evidence type="ECO:0000256" key="7">
    <source>
        <dbReference type="PROSITE-ProRule" id="PRU10141"/>
    </source>
</evidence>
<gene>
    <name evidence="11" type="ORF">JKP88DRAFT_175674</name>
</gene>
<feature type="region of interest" description="Disordered" evidence="9">
    <location>
        <begin position="1"/>
        <end position="33"/>
    </location>
</feature>
<dbReference type="InterPro" id="IPR011009">
    <property type="entry name" value="Kinase-like_dom_sf"/>
</dbReference>
<evidence type="ECO:0000256" key="8">
    <source>
        <dbReference type="RuleBase" id="RU000304"/>
    </source>
</evidence>